<dbReference type="GO" id="GO:0003677">
    <property type="term" value="F:DNA binding"/>
    <property type="evidence" value="ECO:0007669"/>
    <property type="project" value="UniProtKB-KW"/>
</dbReference>
<protein>
    <recommendedName>
        <fullName evidence="9">RNA polymerase sigma factor</fullName>
    </recommendedName>
</protein>
<dbReference type="CDD" id="cd06171">
    <property type="entry name" value="Sigma70_r4"/>
    <property type="match status" value="1"/>
</dbReference>
<keyword evidence="4" id="KW-0238">DNA-binding</keyword>
<feature type="non-terminal residue" evidence="8">
    <location>
        <position position="1"/>
    </location>
</feature>
<dbReference type="EMBL" id="UINC01001809">
    <property type="protein sequence ID" value="SUZ89204.1"/>
    <property type="molecule type" value="Genomic_DNA"/>
</dbReference>
<dbReference type="NCBIfam" id="TIGR02937">
    <property type="entry name" value="sigma70-ECF"/>
    <property type="match status" value="1"/>
</dbReference>
<dbReference type="Pfam" id="PF08281">
    <property type="entry name" value="Sigma70_r4_2"/>
    <property type="match status" value="1"/>
</dbReference>
<keyword evidence="3" id="KW-0731">Sigma factor</keyword>
<dbReference type="InterPro" id="IPR013325">
    <property type="entry name" value="RNA_pol_sigma_r2"/>
</dbReference>
<evidence type="ECO:0000256" key="3">
    <source>
        <dbReference type="ARBA" id="ARBA00023082"/>
    </source>
</evidence>
<dbReference type="GO" id="GO:0006352">
    <property type="term" value="P:DNA-templated transcription initiation"/>
    <property type="evidence" value="ECO:0007669"/>
    <property type="project" value="InterPro"/>
</dbReference>
<dbReference type="PROSITE" id="PS01063">
    <property type="entry name" value="SIGMA70_ECF"/>
    <property type="match status" value="1"/>
</dbReference>
<evidence type="ECO:0000256" key="2">
    <source>
        <dbReference type="ARBA" id="ARBA00023015"/>
    </source>
</evidence>
<dbReference type="Gene3D" id="1.10.1740.10">
    <property type="match status" value="1"/>
</dbReference>
<dbReference type="SUPFAM" id="SSF88946">
    <property type="entry name" value="Sigma2 domain of RNA polymerase sigma factors"/>
    <property type="match status" value="1"/>
</dbReference>
<evidence type="ECO:0000256" key="1">
    <source>
        <dbReference type="ARBA" id="ARBA00010641"/>
    </source>
</evidence>
<organism evidence="8">
    <name type="scientific">marine metagenome</name>
    <dbReference type="NCBI Taxonomy" id="408172"/>
    <lineage>
        <taxon>unclassified sequences</taxon>
        <taxon>metagenomes</taxon>
        <taxon>ecological metagenomes</taxon>
    </lineage>
</organism>
<dbReference type="PANTHER" id="PTHR43133:SF8">
    <property type="entry name" value="RNA POLYMERASE SIGMA FACTOR HI_1459-RELATED"/>
    <property type="match status" value="1"/>
</dbReference>
<dbReference type="InterPro" id="IPR036388">
    <property type="entry name" value="WH-like_DNA-bd_sf"/>
</dbReference>
<dbReference type="InterPro" id="IPR013249">
    <property type="entry name" value="RNA_pol_sigma70_r4_t2"/>
</dbReference>
<dbReference type="InterPro" id="IPR000838">
    <property type="entry name" value="RNA_pol_sigma70_ECF_CS"/>
</dbReference>
<reference evidence="8" key="1">
    <citation type="submission" date="2018-05" db="EMBL/GenBank/DDBJ databases">
        <authorList>
            <person name="Lanie J.A."/>
            <person name="Ng W.-L."/>
            <person name="Kazmierczak K.M."/>
            <person name="Andrzejewski T.M."/>
            <person name="Davidsen T.M."/>
            <person name="Wayne K.J."/>
            <person name="Tettelin H."/>
            <person name="Glass J.I."/>
            <person name="Rusch D."/>
            <person name="Podicherti R."/>
            <person name="Tsui H.-C.T."/>
            <person name="Winkler M.E."/>
        </authorList>
    </citation>
    <scope>NUCLEOTIDE SEQUENCE</scope>
</reference>
<feature type="domain" description="RNA polymerase sigma-70 region 2" evidence="6">
    <location>
        <begin position="49"/>
        <end position="116"/>
    </location>
</feature>
<dbReference type="InterPro" id="IPR039425">
    <property type="entry name" value="RNA_pol_sigma-70-like"/>
</dbReference>
<evidence type="ECO:0000259" key="6">
    <source>
        <dbReference type="Pfam" id="PF04542"/>
    </source>
</evidence>
<dbReference type="InterPro" id="IPR014284">
    <property type="entry name" value="RNA_pol_sigma-70_dom"/>
</dbReference>
<evidence type="ECO:0000256" key="5">
    <source>
        <dbReference type="ARBA" id="ARBA00023163"/>
    </source>
</evidence>
<name>A0A381RDD1_9ZZZZ</name>
<comment type="similarity">
    <text evidence="1">Belongs to the sigma-70 factor family. ECF subfamily.</text>
</comment>
<evidence type="ECO:0000256" key="4">
    <source>
        <dbReference type="ARBA" id="ARBA00023125"/>
    </source>
</evidence>
<keyword evidence="5" id="KW-0804">Transcription</keyword>
<dbReference type="SUPFAM" id="SSF88659">
    <property type="entry name" value="Sigma3 and sigma4 domains of RNA polymerase sigma factors"/>
    <property type="match status" value="1"/>
</dbReference>
<dbReference type="Gene3D" id="1.10.10.10">
    <property type="entry name" value="Winged helix-like DNA-binding domain superfamily/Winged helix DNA-binding domain"/>
    <property type="match status" value="1"/>
</dbReference>
<feature type="domain" description="RNA polymerase sigma factor 70 region 4 type 2" evidence="7">
    <location>
        <begin position="156"/>
        <end position="205"/>
    </location>
</feature>
<dbReference type="InterPro" id="IPR013324">
    <property type="entry name" value="RNA_pol_sigma_r3/r4-like"/>
</dbReference>
<evidence type="ECO:0000313" key="8">
    <source>
        <dbReference type="EMBL" id="SUZ89204.1"/>
    </source>
</evidence>
<dbReference type="GO" id="GO:0016987">
    <property type="term" value="F:sigma factor activity"/>
    <property type="evidence" value="ECO:0007669"/>
    <property type="project" value="UniProtKB-KW"/>
</dbReference>
<gene>
    <name evidence="8" type="ORF">METZ01_LOCUS42058</name>
</gene>
<keyword evidence="2" id="KW-0805">Transcription regulation</keyword>
<sequence>VAGTRKDESVQPIAHEGKAHERNFKLRELSDADVVQASLDGDDRAFGELVRRYDQRLLNFVYRTIGDRERSEDLIQETFVRVYRHLHRFDQSKKFSTWIYTISSNLAKNELRNRSRNPLVLFQTIKKNWSTDDRPLEWEDPKYKPDDLYRKRYLRARVEEAVEELPKHHRMVFVLRELEGKTYEEIAEITGCNLGTVKSRLNRARNNFAKIIAPMIE</sequence>
<dbReference type="InterPro" id="IPR007627">
    <property type="entry name" value="RNA_pol_sigma70_r2"/>
</dbReference>
<evidence type="ECO:0008006" key="9">
    <source>
        <dbReference type="Google" id="ProtNLM"/>
    </source>
</evidence>
<proteinExistence type="inferred from homology"/>
<evidence type="ECO:0000259" key="7">
    <source>
        <dbReference type="Pfam" id="PF08281"/>
    </source>
</evidence>
<dbReference type="Pfam" id="PF04542">
    <property type="entry name" value="Sigma70_r2"/>
    <property type="match status" value="1"/>
</dbReference>
<accession>A0A381RDD1</accession>
<dbReference type="AlphaFoldDB" id="A0A381RDD1"/>
<dbReference type="PANTHER" id="PTHR43133">
    <property type="entry name" value="RNA POLYMERASE ECF-TYPE SIGMA FACTO"/>
    <property type="match status" value="1"/>
</dbReference>